<reference evidence="9 10" key="1">
    <citation type="journal article" date="2018" name="Nat. Genet.">
        <title>The Rosa genome provides new insights in the design of modern roses.</title>
        <authorList>
            <person name="Bendahmane M."/>
        </authorList>
    </citation>
    <scope>NUCLEOTIDE SEQUENCE [LARGE SCALE GENOMIC DNA]</scope>
    <source>
        <strain evidence="10">cv. Old Blush</strain>
    </source>
</reference>
<evidence type="ECO:0000256" key="1">
    <source>
        <dbReference type="ARBA" id="ARBA00004167"/>
    </source>
</evidence>
<keyword evidence="7 9" id="KW-0503">Monooxygenase</keyword>
<keyword evidence="7" id="KW-0349">Heme</keyword>
<dbReference type="SUPFAM" id="SSF48264">
    <property type="entry name" value="Cytochrome P450"/>
    <property type="match status" value="1"/>
</dbReference>
<dbReference type="Pfam" id="PF00067">
    <property type="entry name" value="p450"/>
    <property type="match status" value="1"/>
</dbReference>
<dbReference type="GO" id="GO:0016020">
    <property type="term" value="C:membrane"/>
    <property type="evidence" value="ECO:0007669"/>
    <property type="project" value="UniProtKB-SubCell"/>
</dbReference>
<dbReference type="GO" id="GO:0102097">
    <property type="term" value="F:22alpha-hydroxysteroid 23-monooxygenase activity"/>
    <property type="evidence" value="ECO:0007669"/>
    <property type="project" value="UniProtKB-EC"/>
</dbReference>
<keyword evidence="7 9" id="KW-0560">Oxidoreductase</keyword>
<dbReference type="InterPro" id="IPR017972">
    <property type="entry name" value="Cyt_P450_CS"/>
</dbReference>
<evidence type="ECO:0000256" key="6">
    <source>
        <dbReference type="ARBA" id="ARBA00023004"/>
    </source>
</evidence>
<keyword evidence="3 8" id="KW-0812">Transmembrane</keyword>
<evidence type="ECO:0000256" key="2">
    <source>
        <dbReference type="ARBA" id="ARBA00010617"/>
    </source>
</evidence>
<evidence type="ECO:0000256" key="5">
    <source>
        <dbReference type="ARBA" id="ARBA00022989"/>
    </source>
</evidence>
<keyword evidence="4 7" id="KW-0479">Metal-binding</keyword>
<evidence type="ECO:0000256" key="3">
    <source>
        <dbReference type="ARBA" id="ARBA00022692"/>
    </source>
</evidence>
<name>A0A2P6PT81_ROSCH</name>
<comment type="subcellular location">
    <subcellularLocation>
        <location evidence="1">Membrane</location>
        <topology evidence="1">Single-pass membrane protein</topology>
    </subcellularLocation>
</comment>
<proteinExistence type="inferred from homology"/>
<keyword evidence="8" id="KW-0472">Membrane</keyword>
<dbReference type="GO" id="GO:0020037">
    <property type="term" value="F:heme binding"/>
    <property type="evidence" value="ECO:0007669"/>
    <property type="project" value="InterPro"/>
</dbReference>
<evidence type="ECO:0000256" key="8">
    <source>
        <dbReference type="SAM" id="Phobius"/>
    </source>
</evidence>
<protein>
    <submittedName>
        <fullName evidence="9">Putative 3-epi-6-deoxocathasterone 23-monooxygenase</fullName>
        <ecNumber evidence="9">1.14.14.147</ecNumber>
    </submittedName>
</protein>
<dbReference type="Gene3D" id="1.10.630.10">
    <property type="entry name" value="Cytochrome P450"/>
    <property type="match status" value="2"/>
</dbReference>
<evidence type="ECO:0000313" key="9">
    <source>
        <dbReference type="EMBL" id="PRQ25140.1"/>
    </source>
</evidence>
<dbReference type="OMA" id="IRRCAFM"/>
<dbReference type="GO" id="GO:0010268">
    <property type="term" value="P:brassinosteroid homeostasis"/>
    <property type="evidence" value="ECO:0007669"/>
    <property type="project" value="TreeGrafter"/>
</dbReference>
<dbReference type="PANTHER" id="PTHR24286">
    <property type="entry name" value="CYTOCHROME P450 26"/>
    <property type="match status" value="1"/>
</dbReference>
<accession>A0A2P6PT81</accession>
<keyword evidence="10" id="KW-1185">Reference proteome</keyword>
<comment type="caution">
    <text evidence="9">The sequence shown here is derived from an EMBL/GenBank/DDBJ whole genome shotgun (WGS) entry which is preliminary data.</text>
</comment>
<feature type="transmembrane region" description="Helical" evidence="8">
    <location>
        <begin position="26"/>
        <end position="45"/>
    </location>
</feature>
<dbReference type="Gramene" id="PRQ25140">
    <property type="protein sequence ID" value="PRQ25140"/>
    <property type="gene ID" value="RchiOBHm_Chr6g0280371"/>
</dbReference>
<dbReference type="PROSITE" id="PS00086">
    <property type="entry name" value="CYTOCHROME_P450"/>
    <property type="match status" value="1"/>
</dbReference>
<dbReference type="Proteomes" id="UP000238479">
    <property type="component" value="Chromosome 6"/>
</dbReference>
<dbReference type="PANTHER" id="PTHR24286:SF305">
    <property type="entry name" value="CYTOCHROME P450 708A2"/>
    <property type="match status" value="1"/>
</dbReference>
<dbReference type="AlphaFoldDB" id="A0A2P6PT81"/>
<dbReference type="InterPro" id="IPR036396">
    <property type="entry name" value="Cyt_P450_sf"/>
</dbReference>
<gene>
    <name evidence="9" type="ORF">RchiOBHm_Chr6g0280371</name>
</gene>
<keyword evidence="5 8" id="KW-1133">Transmembrane helix</keyword>
<dbReference type="InterPro" id="IPR001128">
    <property type="entry name" value="Cyt_P450"/>
</dbReference>
<evidence type="ECO:0000256" key="4">
    <source>
        <dbReference type="ARBA" id="ARBA00022723"/>
    </source>
</evidence>
<dbReference type="GO" id="GO:0016125">
    <property type="term" value="P:sterol metabolic process"/>
    <property type="evidence" value="ECO:0007669"/>
    <property type="project" value="TreeGrafter"/>
</dbReference>
<evidence type="ECO:0000256" key="7">
    <source>
        <dbReference type="RuleBase" id="RU000461"/>
    </source>
</evidence>
<organism evidence="9 10">
    <name type="scientific">Rosa chinensis</name>
    <name type="common">China rose</name>
    <dbReference type="NCBI Taxonomy" id="74649"/>
    <lineage>
        <taxon>Eukaryota</taxon>
        <taxon>Viridiplantae</taxon>
        <taxon>Streptophyta</taxon>
        <taxon>Embryophyta</taxon>
        <taxon>Tracheophyta</taxon>
        <taxon>Spermatophyta</taxon>
        <taxon>Magnoliopsida</taxon>
        <taxon>eudicotyledons</taxon>
        <taxon>Gunneridae</taxon>
        <taxon>Pentapetalae</taxon>
        <taxon>rosids</taxon>
        <taxon>fabids</taxon>
        <taxon>Rosales</taxon>
        <taxon>Rosaceae</taxon>
        <taxon>Rosoideae</taxon>
        <taxon>Rosoideae incertae sedis</taxon>
        <taxon>Rosa</taxon>
    </lineage>
</organism>
<sequence>MFGSKENKQITQMISPRVTFNKRSEYIFLFFIFVTCNFTHIYGLIFRTSIAGRPVVISADPEINNYLIQQEGKLLEVWYLDTFSEIFKQDGDSRTNAARTVHKYLRHIFLEHFGAEILKKKLLTQIEAFVDKTLCSWSSQKSVESIRLATVLKSPLETRVLSEKYTRVIEGLMSFPINFRSTAYFKCLMDTSNSISVVFIKEHKKVITMLKDMLNERRVSPETCRGDFLDNLIVDMEKEEFMTEDFAVQLIFGGSFTNFESVHRKCFAGFTIPAGWTVMVVTSALHMNPNTFKDPLVFNPWHWKNFMPFGGGMRQCAGSEYSRAFLATFLHVLVTKYLFILSLLSEP</sequence>
<comment type="similarity">
    <text evidence="2 7">Belongs to the cytochrome P450 family.</text>
</comment>
<dbReference type="EC" id="1.14.14.147" evidence="9"/>
<evidence type="ECO:0000313" key="10">
    <source>
        <dbReference type="Proteomes" id="UP000238479"/>
    </source>
</evidence>
<dbReference type="GO" id="GO:0016132">
    <property type="term" value="P:brassinosteroid biosynthetic process"/>
    <property type="evidence" value="ECO:0007669"/>
    <property type="project" value="TreeGrafter"/>
</dbReference>
<keyword evidence="6 7" id="KW-0408">Iron</keyword>
<dbReference type="EMBL" id="PDCK01000044">
    <property type="protein sequence ID" value="PRQ25140.1"/>
    <property type="molecule type" value="Genomic_DNA"/>
</dbReference>
<dbReference type="GO" id="GO:0005506">
    <property type="term" value="F:iron ion binding"/>
    <property type="evidence" value="ECO:0007669"/>
    <property type="project" value="InterPro"/>
</dbReference>